<reference evidence="1 2" key="1">
    <citation type="journal article" date="2019" name="Emerg. Microbes Infect.">
        <title>Comprehensive subspecies identification of 175 nontuberculous mycobacteria species based on 7547 genomic profiles.</title>
        <authorList>
            <person name="Matsumoto Y."/>
            <person name="Kinjo T."/>
            <person name="Motooka D."/>
            <person name="Nabeya D."/>
            <person name="Jung N."/>
            <person name="Uechi K."/>
            <person name="Horii T."/>
            <person name="Iida T."/>
            <person name="Fujita J."/>
            <person name="Nakamura S."/>
        </authorList>
    </citation>
    <scope>NUCLEOTIDE SEQUENCE [LARGE SCALE GENOMIC DNA]</scope>
    <source>
        <strain evidence="1 2">JCM 12405</strain>
    </source>
</reference>
<gene>
    <name evidence="1" type="ORF">MDOR_25000</name>
</gene>
<evidence type="ECO:0000313" key="1">
    <source>
        <dbReference type="EMBL" id="BBZ08331.1"/>
    </source>
</evidence>
<name>A0A7I7VV12_9MYCO</name>
<protein>
    <submittedName>
        <fullName evidence="1">Uncharacterized protein</fullName>
    </submittedName>
</protein>
<organism evidence="1 2">
    <name type="scientific">Mycolicibacterium doricum</name>
    <dbReference type="NCBI Taxonomy" id="126673"/>
    <lineage>
        <taxon>Bacteria</taxon>
        <taxon>Bacillati</taxon>
        <taxon>Actinomycetota</taxon>
        <taxon>Actinomycetes</taxon>
        <taxon>Mycobacteriales</taxon>
        <taxon>Mycobacteriaceae</taxon>
        <taxon>Mycolicibacterium</taxon>
    </lineage>
</organism>
<accession>A0A7I7VV12</accession>
<dbReference type="EMBL" id="AP022605">
    <property type="protein sequence ID" value="BBZ08331.1"/>
    <property type="molecule type" value="Genomic_DNA"/>
</dbReference>
<dbReference type="Proteomes" id="UP000467201">
    <property type="component" value="Chromosome"/>
</dbReference>
<dbReference type="AlphaFoldDB" id="A0A7I7VV12"/>
<proteinExistence type="predicted"/>
<dbReference type="KEGG" id="mdr:MDOR_25000"/>
<sequence length="79" mass="7620">MVFGAGLRPIGTCRTGNFGSVNPGFALRADGAATGTEHGSAATDGLVAIGSTSDATVVDTAVSAAIRPMAGMSHLSGIA</sequence>
<evidence type="ECO:0000313" key="2">
    <source>
        <dbReference type="Proteomes" id="UP000467201"/>
    </source>
</evidence>